<dbReference type="PROSITE" id="PS50103">
    <property type="entry name" value="ZF_C3H1"/>
    <property type="match status" value="3"/>
</dbReference>
<dbReference type="OrthoDB" id="10009520at2759"/>
<dbReference type="PANTHER" id="PTHR11685">
    <property type="entry name" value="RBR FAMILY RING FINGER AND IBR DOMAIN-CONTAINING"/>
    <property type="match status" value="1"/>
</dbReference>
<evidence type="ECO:0000259" key="12">
    <source>
        <dbReference type="PROSITE" id="PS50102"/>
    </source>
</evidence>
<dbReference type="EC" id="2.3.2.31" evidence="2"/>
<dbReference type="CDD" id="cd20335">
    <property type="entry name" value="BRcat_RBR"/>
    <property type="match status" value="1"/>
</dbReference>
<dbReference type="Pfam" id="PF22191">
    <property type="entry name" value="IBR_1"/>
    <property type="match status" value="1"/>
</dbReference>
<gene>
    <name evidence="15" type="ORF">AOQ84DRAFT_442407</name>
</gene>
<dbReference type="InterPro" id="IPR044066">
    <property type="entry name" value="TRIAD_supradom"/>
</dbReference>
<evidence type="ECO:0000259" key="13">
    <source>
        <dbReference type="PROSITE" id="PS50103"/>
    </source>
</evidence>
<keyword evidence="9" id="KW-0694">RNA-binding</keyword>
<reference evidence="15 16" key="1">
    <citation type="journal article" date="2016" name="Nat. Commun.">
        <title>Ectomycorrhizal ecology is imprinted in the genome of the dominant symbiotic fungus Cenococcum geophilum.</title>
        <authorList>
            <consortium name="DOE Joint Genome Institute"/>
            <person name="Peter M."/>
            <person name="Kohler A."/>
            <person name="Ohm R.A."/>
            <person name="Kuo A."/>
            <person name="Krutzmann J."/>
            <person name="Morin E."/>
            <person name="Arend M."/>
            <person name="Barry K.W."/>
            <person name="Binder M."/>
            <person name="Choi C."/>
            <person name="Clum A."/>
            <person name="Copeland A."/>
            <person name="Grisel N."/>
            <person name="Haridas S."/>
            <person name="Kipfer T."/>
            <person name="LaButti K."/>
            <person name="Lindquist E."/>
            <person name="Lipzen A."/>
            <person name="Maire R."/>
            <person name="Meier B."/>
            <person name="Mihaltcheva S."/>
            <person name="Molinier V."/>
            <person name="Murat C."/>
            <person name="Poggeler S."/>
            <person name="Quandt C.A."/>
            <person name="Sperisen C."/>
            <person name="Tritt A."/>
            <person name="Tisserant E."/>
            <person name="Crous P.W."/>
            <person name="Henrissat B."/>
            <person name="Nehls U."/>
            <person name="Egli S."/>
            <person name="Spatafora J.W."/>
            <person name="Grigoriev I.V."/>
            <person name="Martin F.M."/>
        </authorList>
    </citation>
    <scope>NUCLEOTIDE SEQUENCE [LARGE SCALE GENOMIC DNA]</scope>
    <source>
        <strain evidence="15 16">CBS 207.34</strain>
    </source>
</reference>
<keyword evidence="16" id="KW-1185">Reference proteome</keyword>
<dbReference type="InterPro" id="IPR012677">
    <property type="entry name" value="Nucleotide-bd_a/b_plait_sf"/>
</dbReference>
<evidence type="ECO:0000259" key="14">
    <source>
        <dbReference type="PROSITE" id="PS51873"/>
    </source>
</evidence>
<feature type="domain" description="C3H1-type" evidence="13">
    <location>
        <begin position="45"/>
        <end position="72"/>
    </location>
</feature>
<dbReference type="PROSITE" id="PS51873">
    <property type="entry name" value="TRIAD"/>
    <property type="match status" value="1"/>
</dbReference>
<dbReference type="InterPro" id="IPR000504">
    <property type="entry name" value="RRM_dom"/>
</dbReference>
<dbReference type="Proteomes" id="UP000250140">
    <property type="component" value="Unassembled WGS sequence"/>
</dbReference>
<protein>
    <recommendedName>
        <fullName evidence="2">RBR-type E3 ubiquitin transferase</fullName>
        <ecNumber evidence="2">2.3.2.31</ecNumber>
    </recommendedName>
</protein>
<evidence type="ECO:0000313" key="15">
    <source>
        <dbReference type="EMBL" id="OCL03926.1"/>
    </source>
</evidence>
<dbReference type="Gene3D" id="3.30.70.330">
    <property type="match status" value="1"/>
</dbReference>
<comment type="catalytic activity">
    <reaction evidence="1">
        <text>[E2 ubiquitin-conjugating enzyme]-S-ubiquitinyl-L-cysteine + [acceptor protein]-L-lysine = [E2 ubiquitin-conjugating enzyme]-L-cysteine + [acceptor protein]-N(6)-ubiquitinyl-L-lysine.</text>
        <dbReference type="EC" id="2.3.2.31"/>
    </reaction>
</comment>
<dbReference type="InterPro" id="IPR000571">
    <property type="entry name" value="Znf_CCCH"/>
</dbReference>
<dbReference type="Gene3D" id="1.20.120.1750">
    <property type="match status" value="1"/>
</dbReference>
<feature type="zinc finger region" description="C3H1-type" evidence="10">
    <location>
        <begin position="122"/>
        <end position="148"/>
    </location>
</feature>
<keyword evidence="3" id="KW-0808">Transferase</keyword>
<dbReference type="Pfam" id="PF00076">
    <property type="entry name" value="RRM_1"/>
    <property type="match status" value="1"/>
</dbReference>
<evidence type="ECO:0000256" key="3">
    <source>
        <dbReference type="ARBA" id="ARBA00022679"/>
    </source>
</evidence>
<evidence type="ECO:0000256" key="4">
    <source>
        <dbReference type="ARBA" id="ARBA00022723"/>
    </source>
</evidence>
<dbReference type="GO" id="GO:0016567">
    <property type="term" value="P:protein ubiquitination"/>
    <property type="evidence" value="ECO:0007669"/>
    <property type="project" value="InterPro"/>
</dbReference>
<dbReference type="CDD" id="cd22585">
    <property type="entry name" value="Rcat_RBR_DEAH12-like"/>
    <property type="match status" value="1"/>
</dbReference>
<evidence type="ECO:0000256" key="6">
    <source>
        <dbReference type="ARBA" id="ARBA00022771"/>
    </source>
</evidence>
<evidence type="ECO:0000256" key="8">
    <source>
        <dbReference type="ARBA" id="ARBA00022833"/>
    </source>
</evidence>
<keyword evidence="4 10" id="KW-0479">Metal-binding</keyword>
<feature type="zinc finger region" description="C3H1-type" evidence="10">
    <location>
        <begin position="84"/>
        <end position="111"/>
    </location>
</feature>
<feature type="compositionally biased region" description="Pro residues" evidence="11">
    <location>
        <begin position="9"/>
        <end position="27"/>
    </location>
</feature>
<accession>A0A8E2ESS5</accession>
<evidence type="ECO:0000256" key="10">
    <source>
        <dbReference type="PROSITE-ProRule" id="PRU00723"/>
    </source>
</evidence>
<dbReference type="InterPro" id="IPR041367">
    <property type="entry name" value="Znf-CCCH_4"/>
</dbReference>
<dbReference type="SUPFAM" id="SSF54928">
    <property type="entry name" value="RNA-binding domain, RBD"/>
    <property type="match status" value="1"/>
</dbReference>
<dbReference type="SMART" id="SM00360">
    <property type="entry name" value="RRM"/>
    <property type="match status" value="1"/>
</dbReference>
<sequence>MGQEHSRPPQTPPPPESPPSDYSPPSPESDEFILDLVLEASRLASKYVPACHFYAKGHCNRGDHCAFRHDKEPSTSESVQSSQDSSKPLCRYYVKGNCNRGSSCLFRHDDASRPNGQESSVKRGAPCRFFLKGRCNKGESCPFQHDNTIKAQDTPQNSNKKPSSFSRKLGGADIEFAAGATVSSLTFGDPSAARNSEAAHNSLQMSSVSCQWNRAQKKVWIYYGQSDTACRAAAALNGAEFHGTRIKAVYEGVTVCRDPKSTLTLVHTTLLENVNQSLSYRELKDYCSGRTVHPKHIVFGDLSYEVREARSIITKTLEKCGPVLDFHVNTTRDMSKVTAIARFEQPEDAQRAVKELNGTNITELGNSPFYITPVFAVRFTLRQDLYSAIAKDLKDLISKLSAANDVEIVAYNTDAQSTGPPSLRIHGKDAQSVARAKSSLESILAGTICVNGNNTTGAKLLWDPFFARYEGIIWLRDRMSQLGVFIYADARRGQLRFYGDQDMKEIANIMLAQKCQELETARQKHKIGLDERLFRAALSGGVKRAEEILGAERVELEITPTAKFLTISGSEQDARAIREILQSEYGADRNTFISGQSSQGNTGQNLMTQKDSEKVDEDACAVCWTEPSIPYKTHCNHLYCADCFDNQVNAAITGINKSLPLVCCHDSCGRAFGLDELRNALSSDRFEALMKASFESYVKSQPQNFRYCPTPDCDQIYRVTSAHKNTDAKTSRNFYCPSCLTAVCTSCHFLSHVGYSCAEYEKLKKDAERDAQQFAAWKKDHDARDCPKCGSTIEKNEGCNHMECVGCKAHICWFCMMVFVSGSECYAHMSDSHDWNY</sequence>
<name>A0A8E2ESS5_9PEZI</name>
<feature type="region of interest" description="Disordered" evidence="11">
    <location>
        <begin position="1"/>
        <end position="31"/>
    </location>
</feature>
<dbReference type="SUPFAM" id="SSF57850">
    <property type="entry name" value="RING/U-box"/>
    <property type="match status" value="2"/>
</dbReference>
<evidence type="ECO:0000256" key="1">
    <source>
        <dbReference type="ARBA" id="ARBA00001798"/>
    </source>
</evidence>
<keyword evidence="5" id="KW-0677">Repeat</keyword>
<dbReference type="InterPro" id="IPR002867">
    <property type="entry name" value="IBR_dom"/>
</dbReference>
<dbReference type="EMBL" id="KV750653">
    <property type="protein sequence ID" value="OCL03926.1"/>
    <property type="molecule type" value="Genomic_DNA"/>
</dbReference>
<feature type="region of interest" description="Disordered" evidence="11">
    <location>
        <begin position="146"/>
        <end position="166"/>
    </location>
</feature>
<dbReference type="PROSITE" id="PS50102">
    <property type="entry name" value="RRM"/>
    <property type="match status" value="1"/>
</dbReference>
<dbReference type="Gene3D" id="3.30.40.10">
    <property type="entry name" value="Zinc/RING finger domain, C3HC4 (zinc finger)"/>
    <property type="match status" value="1"/>
</dbReference>
<dbReference type="InterPro" id="IPR036855">
    <property type="entry name" value="Znf_CCCH_sf"/>
</dbReference>
<dbReference type="GO" id="GO:0061630">
    <property type="term" value="F:ubiquitin protein ligase activity"/>
    <property type="evidence" value="ECO:0007669"/>
    <property type="project" value="UniProtKB-EC"/>
</dbReference>
<evidence type="ECO:0000256" key="9">
    <source>
        <dbReference type="PROSITE-ProRule" id="PRU00176"/>
    </source>
</evidence>
<organism evidence="15 16">
    <name type="scientific">Glonium stellatum</name>
    <dbReference type="NCBI Taxonomy" id="574774"/>
    <lineage>
        <taxon>Eukaryota</taxon>
        <taxon>Fungi</taxon>
        <taxon>Dikarya</taxon>
        <taxon>Ascomycota</taxon>
        <taxon>Pezizomycotina</taxon>
        <taxon>Dothideomycetes</taxon>
        <taxon>Pleosporomycetidae</taxon>
        <taxon>Gloniales</taxon>
        <taxon>Gloniaceae</taxon>
        <taxon>Glonium</taxon>
    </lineage>
</organism>
<feature type="domain" description="RRM" evidence="12">
    <location>
        <begin position="295"/>
        <end position="376"/>
    </location>
</feature>
<dbReference type="InterPro" id="IPR035979">
    <property type="entry name" value="RBD_domain_sf"/>
</dbReference>
<dbReference type="Gene3D" id="3.30.1370.210">
    <property type="match status" value="1"/>
</dbReference>
<dbReference type="SMART" id="SM00647">
    <property type="entry name" value="IBR"/>
    <property type="match status" value="2"/>
</dbReference>
<evidence type="ECO:0000256" key="5">
    <source>
        <dbReference type="ARBA" id="ARBA00022737"/>
    </source>
</evidence>
<evidence type="ECO:0000256" key="7">
    <source>
        <dbReference type="ARBA" id="ARBA00022786"/>
    </source>
</evidence>
<dbReference type="Gene3D" id="4.10.1000.10">
    <property type="entry name" value="Zinc finger, CCCH-type"/>
    <property type="match status" value="1"/>
</dbReference>
<feature type="domain" description="C3H1-type" evidence="13">
    <location>
        <begin position="84"/>
        <end position="111"/>
    </location>
</feature>
<dbReference type="Pfam" id="PF18044">
    <property type="entry name" value="zf-CCCH_4"/>
    <property type="match status" value="1"/>
</dbReference>
<dbReference type="SMART" id="SM00356">
    <property type="entry name" value="ZnF_C3H1"/>
    <property type="match status" value="3"/>
</dbReference>
<feature type="domain" description="C3H1-type" evidence="13">
    <location>
        <begin position="122"/>
        <end position="148"/>
    </location>
</feature>
<feature type="domain" description="RING-type" evidence="14">
    <location>
        <begin position="616"/>
        <end position="837"/>
    </location>
</feature>
<dbReference type="Pfam" id="PF01485">
    <property type="entry name" value="IBR"/>
    <property type="match status" value="1"/>
</dbReference>
<keyword evidence="8 10" id="KW-0862">Zinc</keyword>
<dbReference type="InterPro" id="IPR013083">
    <property type="entry name" value="Znf_RING/FYVE/PHD"/>
</dbReference>
<keyword evidence="7" id="KW-0833">Ubl conjugation pathway</keyword>
<evidence type="ECO:0000313" key="16">
    <source>
        <dbReference type="Proteomes" id="UP000250140"/>
    </source>
</evidence>
<dbReference type="GO" id="GO:0008270">
    <property type="term" value="F:zinc ion binding"/>
    <property type="evidence" value="ECO:0007669"/>
    <property type="project" value="UniProtKB-KW"/>
</dbReference>
<dbReference type="GO" id="GO:0003723">
    <property type="term" value="F:RNA binding"/>
    <property type="evidence" value="ECO:0007669"/>
    <property type="project" value="UniProtKB-UniRule"/>
</dbReference>
<dbReference type="CDD" id="cd00590">
    <property type="entry name" value="RRM_SF"/>
    <property type="match status" value="1"/>
</dbReference>
<evidence type="ECO:0000256" key="2">
    <source>
        <dbReference type="ARBA" id="ARBA00012251"/>
    </source>
</evidence>
<dbReference type="InterPro" id="IPR031127">
    <property type="entry name" value="E3_UB_ligase_RBR"/>
</dbReference>
<proteinExistence type="predicted"/>
<evidence type="ECO:0000256" key="11">
    <source>
        <dbReference type="SAM" id="MobiDB-lite"/>
    </source>
</evidence>
<keyword evidence="6 10" id="KW-0863">Zinc-finger</keyword>
<dbReference type="AlphaFoldDB" id="A0A8E2ESS5"/>
<dbReference type="SUPFAM" id="SSF90229">
    <property type="entry name" value="CCCH zinc finger"/>
    <property type="match status" value="3"/>
</dbReference>
<feature type="zinc finger region" description="C3H1-type" evidence="10">
    <location>
        <begin position="45"/>
        <end position="72"/>
    </location>
</feature>